<dbReference type="AlphaFoldDB" id="A0AAJ4ZF62"/>
<dbReference type="Proteomes" id="UP000254589">
    <property type="component" value="Unassembled WGS sequence"/>
</dbReference>
<dbReference type="EMBL" id="UGSJ01000001">
    <property type="protein sequence ID" value="SUA92263.1"/>
    <property type="molecule type" value="Genomic_DNA"/>
</dbReference>
<sequence length="139" mass="14577">MRVMKSIFIATLCSASCSVAFAAGNACPAVGDISQKIEGNIIKYSANANGSSWKGSANMDYGATDALLKSLVFTAARFMGSGKDAKVICQYEGGSGGGVSMVQRNAGHVTGDNWKVVNRTTWDCETKGSPQSCTFEMKP</sequence>
<evidence type="ECO:0000313" key="3">
    <source>
        <dbReference type="Proteomes" id="UP000254589"/>
    </source>
</evidence>
<protein>
    <submittedName>
        <fullName evidence="2">Protein of uncharacterized function (DUF3757)</fullName>
    </submittedName>
</protein>
<reference evidence="2 3" key="1">
    <citation type="submission" date="2018-06" db="EMBL/GenBank/DDBJ databases">
        <authorList>
            <consortium name="Pathogen Informatics"/>
            <person name="Doyle S."/>
        </authorList>
    </citation>
    <scope>NUCLEOTIDE SEQUENCE [LARGE SCALE GENOMIC DNA]</scope>
    <source>
        <strain evidence="2 3">NCTC13159</strain>
    </source>
</reference>
<comment type="caution">
    <text evidence="2">The sequence shown here is derived from an EMBL/GenBank/DDBJ whole genome shotgun (WGS) entry which is preliminary data.</text>
</comment>
<accession>A0AAJ4ZF62</accession>
<keyword evidence="1" id="KW-0732">Signal</keyword>
<organism evidence="2 3">
    <name type="scientific">Pandoraea pulmonicola</name>
    <dbReference type="NCBI Taxonomy" id="93221"/>
    <lineage>
        <taxon>Bacteria</taxon>
        <taxon>Pseudomonadati</taxon>
        <taxon>Pseudomonadota</taxon>
        <taxon>Betaproteobacteria</taxon>
        <taxon>Burkholderiales</taxon>
        <taxon>Burkholderiaceae</taxon>
        <taxon>Pandoraea</taxon>
    </lineage>
</organism>
<dbReference type="RefSeq" id="WP_039404936.1">
    <property type="nucleotide sequence ID" value="NZ_CP010310.2"/>
</dbReference>
<evidence type="ECO:0000313" key="2">
    <source>
        <dbReference type="EMBL" id="SUA92263.1"/>
    </source>
</evidence>
<feature type="chain" id="PRO_5042520916" evidence="1">
    <location>
        <begin position="23"/>
        <end position="139"/>
    </location>
</feature>
<proteinExistence type="predicted"/>
<feature type="signal peptide" evidence="1">
    <location>
        <begin position="1"/>
        <end position="22"/>
    </location>
</feature>
<gene>
    <name evidence="2" type="ORF">NCTC13159_03786</name>
</gene>
<evidence type="ECO:0000256" key="1">
    <source>
        <dbReference type="SAM" id="SignalP"/>
    </source>
</evidence>
<name>A0AAJ4ZF62_PANPU</name>